<reference evidence="7 8" key="1">
    <citation type="submission" date="2018-02" db="EMBL/GenBank/DDBJ databases">
        <title>The genomes of Aspergillus section Nigri reveals drivers in fungal speciation.</title>
        <authorList>
            <consortium name="DOE Joint Genome Institute"/>
            <person name="Vesth T.C."/>
            <person name="Nybo J."/>
            <person name="Theobald S."/>
            <person name="Brandl J."/>
            <person name="Frisvad J.C."/>
            <person name="Nielsen K.F."/>
            <person name="Lyhne E.K."/>
            <person name="Kogle M.E."/>
            <person name="Kuo A."/>
            <person name="Riley R."/>
            <person name="Clum A."/>
            <person name="Nolan M."/>
            <person name="Lipzen A."/>
            <person name="Salamov A."/>
            <person name="Henrissat B."/>
            <person name="Wiebenga A."/>
            <person name="De vries R.P."/>
            <person name="Grigoriev I.V."/>
            <person name="Mortensen U.H."/>
            <person name="Andersen M.R."/>
            <person name="Baker S.E."/>
        </authorList>
    </citation>
    <scope>NUCLEOTIDE SEQUENCE [LARGE SCALE GENOMIC DNA]</scope>
    <source>
        <strain evidence="7 8">CBS 115571</strain>
    </source>
</reference>
<accession>A0A2V5HAD0</accession>
<dbReference type="PANTHER" id="PTHR47540">
    <property type="entry name" value="THIAMINE REPRESSIBLE GENES REGULATORY PROTEIN THI5"/>
    <property type="match status" value="1"/>
</dbReference>
<evidence type="ECO:0000256" key="2">
    <source>
        <dbReference type="ARBA" id="ARBA00023015"/>
    </source>
</evidence>
<evidence type="ECO:0000256" key="5">
    <source>
        <dbReference type="ARBA" id="ARBA00023242"/>
    </source>
</evidence>
<feature type="domain" description="Xylanolytic transcriptional activator regulatory" evidence="6">
    <location>
        <begin position="177"/>
        <end position="251"/>
    </location>
</feature>
<dbReference type="Proteomes" id="UP000249829">
    <property type="component" value="Unassembled WGS sequence"/>
</dbReference>
<dbReference type="EMBL" id="KZ825117">
    <property type="protein sequence ID" value="PYI21339.1"/>
    <property type="molecule type" value="Genomic_DNA"/>
</dbReference>
<proteinExistence type="predicted"/>
<dbReference type="SMART" id="SM00906">
    <property type="entry name" value="Fungal_trans"/>
    <property type="match status" value="1"/>
</dbReference>
<keyword evidence="3" id="KW-0238">DNA-binding</keyword>
<dbReference type="GO" id="GO:0045944">
    <property type="term" value="P:positive regulation of transcription by RNA polymerase II"/>
    <property type="evidence" value="ECO:0007669"/>
    <property type="project" value="TreeGrafter"/>
</dbReference>
<dbReference type="Pfam" id="PF04082">
    <property type="entry name" value="Fungal_trans"/>
    <property type="match status" value="1"/>
</dbReference>
<keyword evidence="8" id="KW-1185">Reference proteome</keyword>
<protein>
    <recommendedName>
        <fullName evidence="6">Xylanolytic transcriptional activator regulatory domain-containing protein</fullName>
    </recommendedName>
</protein>
<keyword evidence="5" id="KW-0539">Nucleus</keyword>
<evidence type="ECO:0000259" key="6">
    <source>
        <dbReference type="SMART" id="SM00906"/>
    </source>
</evidence>
<keyword evidence="4" id="KW-0804">Transcription</keyword>
<evidence type="ECO:0000256" key="1">
    <source>
        <dbReference type="ARBA" id="ARBA00004123"/>
    </source>
</evidence>
<sequence length="568" mass="63227">MDERPWFLPVNSSRIPILIGEVADPAFATRIRQTISTRPQSHIPRTAYPADDLVPDCAVPKLNHVHARVLLKTALAYFDGRYHIVRKSATWALFEKYIQAPASLDPLSKCKIFALFAFGELCSSQGKSSSDGVPGMAFFKEASKAYGVLHERPTTDYVETCLILALYSLHVNRRHSAYFLASSAIRHCIVMGLHFNVPDSQIHDAGTREHLNRLWWTSYLLDHQCATISSQAISVSDEEIFVDLPKEIQLPEPQAVDFQCTDSLASRISLARLTNKIIRTLYGRSTYSSPFLGRAQSALKDLRQWYRIMPESLRATADGSYRGPATMDLHLSFNQCLILTTRPVLLYVTRVRMTAGVDSPSMDHLHTDTRTLAEACIQCARDSFNIITEAWSEGSVRTFDCFTTQQLFSAATILAIASLLTDSPEEDRQKFEFASHLLESLRDAGNYPARHYCQHLDGIKSDIQSLTSAGEPCPSNNDAITEGPHSSVEAHQNVSAIQPRASIADVGPPLLMTQQAAGGSSAVFMEPSMGAFLSQDEFYPAQLDEFLTDTQMQGIYWPNLDSDLDTTY</sequence>
<dbReference type="STRING" id="1450538.A0A2V5HAD0"/>
<dbReference type="GO" id="GO:0005634">
    <property type="term" value="C:nucleus"/>
    <property type="evidence" value="ECO:0007669"/>
    <property type="project" value="UniProtKB-SubCell"/>
</dbReference>
<dbReference type="GO" id="GO:0008270">
    <property type="term" value="F:zinc ion binding"/>
    <property type="evidence" value="ECO:0007669"/>
    <property type="project" value="InterPro"/>
</dbReference>
<keyword evidence="2" id="KW-0805">Transcription regulation</keyword>
<dbReference type="InterPro" id="IPR051711">
    <property type="entry name" value="Stress_Response_Reg"/>
</dbReference>
<organism evidence="7 8">
    <name type="scientific">Aspergillus violaceofuscus (strain CBS 115571)</name>
    <dbReference type="NCBI Taxonomy" id="1450538"/>
    <lineage>
        <taxon>Eukaryota</taxon>
        <taxon>Fungi</taxon>
        <taxon>Dikarya</taxon>
        <taxon>Ascomycota</taxon>
        <taxon>Pezizomycotina</taxon>
        <taxon>Eurotiomycetes</taxon>
        <taxon>Eurotiomycetidae</taxon>
        <taxon>Eurotiales</taxon>
        <taxon>Aspergillaceae</taxon>
        <taxon>Aspergillus</taxon>
    </lineage>
</organism>
<dbReference type="PANTHER" id="PTHR47540:SF6">
    <property type="entry name" value="ZN(II)2CYS6 TRANSCRIPTION FACTOR (EUROFUNG)"/>
    <property type="match status" value="1"/>
</dbReference>
<comment type="subcellular location">
    <subcellularLocation>
        <location evidence="1">Nucleus</location>
    </subcellularLocation>
</comment>
<name>A0A2V5HAD0_ASPV1</name>
<dbReference type="AlphaFoldDB" id="A0A2V5HAD0"/>
<dbReference type="OMA" id="MRMAIVM"/>
<evidence type="ECO:0000313" key="7">
    <source>
        <dbReference type="EMBL" id="PYI21339.1"/>
    </source>
</evidence>
<gene>
    <name evidence="7" type="ORF">BO99DRAFT_430737</name>
</gene>
<evidence type="ECO:0000256" key="4">
    <source>
        <dbReference type="ARBA" id="ARBA00023163"/>
    </source>
</evidence>
<dbReference type="GO" id="GO:0006351">
    <property type="term" value="P:DNA-templated transcription"/>
    <property type="evidence" value="ECO:0007669"/>
    <property type="project" value="InterPro"/>
</dbReference>
<dbReference type="GO" id="GO:0043565">
    <property type="term" value="F:sequence-specific DNA binding"/>
    <property type="evidence" value="ECO:0007669"/>
    <property type="project" value="TreeGrafter"/>
</dbReference>
<evidence type="ECO:0000256" key="3">
    <source>
        <dbReference type="ARBA" id="ARBA00023125"/>
    </source>
</evidence>
<dbReference type="InterPro" id="IPR007219">
    <property type="entry name" value="XnlR_reg_dom"/>
</dbReference>
<evidence type="ECO:0000313" key="8">
    <source>
        <dbReference type="Proteomes" id="UP000249829"/>
    </source>
</evidence>
<dbReference type="CDD" id="cd12148">
    <property type="entry name" value="fungal_TF_MHR"/>
    <property type="match status" value="1"/>
</dbReference>